<dbReference type="NCBIfam" id="TIGR00581">
    <property type="entry name" value="moaC"/>
    <property type="match status" value="1"/>
</dbReference>
<gene>
    <name evidence="6 8" type="primary">moaC</name>
    <name evidence="8" type="ORF">ISALK_10730</name>
</gene>
<feature type="domain" description="Molybdopterin cofactor biosynthesis C (MoaC)" evidence="7">
    <location>
        <begin position="15"/>
        <end position="150"/>
    </location>
</feature>
<dbReference type="CDD" id="cd01420">
    <property type="entry name" value="MoaC_PE"/>
    <property type="match status" value="1"/>
</dbReference>
<keyword evidence="9" id="KW-1185">Reference proteome</keyword>
<organism evidence="8 9">
    <name type="scientific">Isachenkonia alkalipeptolytica</name>
    <dbReference type="NCBI Taxonomy" id="2565777"/>
    <lineage>
        <taxon>Bacteria</taxon>
        <taxon>Bacillati</taxon>
        <taxon>Bacillota</taxon>
        <taxon>Clostridia</taxon>
        <taxon>Eubacteriales</taxon>
        <taxon>Clostridiaceae</taxon>
        <taxon>Isachenkonia</taxon>
    </lineage>
</organism>
<dbReference type="HAMAP" id="MF_01224_B">
    <property type="entry name" value="MoaC_B"/>
    <property type="match status" value="1"/>
</dbReference>
<sequence>MDGLSHFNKEGRAKMVDVGSKAETERKAIAVGKIVMKKETLENIVKQNITKGDVLSVAQVAGIMGAKETSRLIPMCHNLFLTGVDIHFSIDYDNNAVLVQGEVETHGKTGVEMEALSAVSIATLTIYDMCKAIDKDMVIEDIKLIEKTGGKSGTYRRKE</sequence>
<dbReference type="Proteomes" id="UP000449710">
    <property type="component" value="Unassembled WGS sequence"/>
</dbReference>
<comment type="function">
    <text evidence="6">Catalyzes the conversion of (8S)-3',8-cyclo-7,8-dihydroguanosine 5'-triphosphate to cyclic pyranopterin monophosphate (cPMP).</text>
</comment>
<dbReference type="GO" id="GO:0006777">
    <property type="term" value="P:Mo-molybdopterin cofactor biosynthetic process"/>
    <property type="evidence" value="ECO:0007669"/>
    <property type="project" value="UniProtKB-UniRule"/>
</dbReference>
<dbReference type="InterPro" id="IPR002820">
    <property type="entry name" value="Mopterin_CF_biosynth-C_dom"/>
</dbReference>
<accession>A0AA43XMG5</accession>
<evidence type="ECO:0000256" key="4">
    <source>
        <dbReference type="ARBA" id="ARBA00023150"/>
    </source>
</evidence>
<dbReference type="EC" id="4.6.1.17" evidence="3 6"/>
<comment type="caution">
    <text evidence="8">The sequence shown here is derived from an EMBL/GenBank/DDBJ whole genome shotgun (WGS) entry which is preliminary data.</text>
</comment>
<evidence type="ECO:0000256" key="3">
    <source>
        <dbReference type="ARBA" id="ARBA00012575"/>
    </source>
</evidence>
<dbReference type="RefSeq" id="WP_160722163.1">
    <property type="nucleotide sequence ID" value="NZ_SUMG01000014.1"/>
</dbReference>
<evidence type="ECO:0000256" key="6">
    <source>
        <dbReference type="HAMAP-Rule" id="MF_01224"/>
    </source>
</evidence>
<dbReference type="InterPro" id="IPR036522">
    <property type="entry name" value="MoaC_sf"/>
</dbReference>
<comment type="pathway">
    <text evidence="2 6">Cofactor biosynthesis; molybdopterin biosynthesis.</text>
</comment>
<dbReference type="Gene3D" id="3.30.70.640">
    <property type="entry name" value="Molybdopterin cofactor biosynthesis C (MoaC) domain"/>
    <property type="match status" value="1"/>
</dbReference>
<dbReference type="InterPro" id="IPR023045">
    <property type="entry name" value="MoaC"/>
</dbReference>
<dbReference type="InterPro" id="IPR047594">
    <property type="entry name" value="MoaC_bact/euk"/>
</dbReference>
<evidence type="ECO:0000313" key="8">
    <source>
        <dbReference type="EMBL" id="NBG88974.1"/>
    </source>
</evidence>
<dbReference type="PANTHER" id="PTHR22960">
    <property type="entry name" value="MOLYBDOPTERIN COFACTOR SYNTHESIS PROTEIN A"/>
    <property type="match status" value="1"/>
</dbReference>
<feature type="binding site" evidence="6">
    <location>
        <begin position="75"/>
        <end position="77"/>
    </location>
    <ligand>
        <name>substrate</name>
    </ligand>
</feature>
<dbReference type="Pfam" id="PF01967">
    <property type="entry name" value="MoaC"/>
    <property type="match status" value="1"/>
</dbReference>
<dbReference type="EMBL" id="SUMG01000014">
    <property type="protein sequence ID" value="NBG88974.1"/>
    <property type="molecule type" value="Genomic_DNA"/>
</dbReference>
<keyword evidence="4 6" id="KW-0501">Molybdenum cofactor biosynthesis</keyword>
<evidence type="ECO:0000259" key="7">
    <source>
        <dbReference type="Pfam" id="PF01967"/>
    </source>
</evidence>
<evidence type="ECO:0000256" key="1">
    <source>
        <dbReference type="ARBA" id="ARBA00001637"/>
    </source>
</evidence>
<comment type="subunit">
    <text evidence="6">Homohexamer; trimer of dimers.</text>
</comment>
<name>A0AA43XMG5_9CLOT</name>
<dbReference type="GO" id="GO:0061799">
    <property type="term" value="F:cyclic pyranopterin monophosphate synthase activity"/>
    <property type="evidence" value="ECO:0007669"/>
    <property type="project" value="UniProtKB-UniRule"/>
</dbReference>
<reference evidence="8 9" key="1">
    <citation type="submission" date="2019-04" db="EMBL/GenBank/DDBJ databases">
        <title>Isachenkonia alkalipeptolytica gen. nov. sp. nov. a new anaerobic, alkiliphilic organothrophic bacterium capable to reduce synthesized ferrihydrite isolated from a soda lake.</title>
        <authorList>
            <person name="Toshchakov S.V."/>
            <person name="Zavarzina D.G."/>
            <person name="Zhilina T.N."/>
            <person name="Kostrikina N.A."/>
            <person name="Kublanov I.V."/>
        </authorList>
    </citation>
    <scope>NUCLEOTIDE SEQUENCE [LARGE SCALE GENOMIC DNA]</scope>
    <source>
        <strain evidence="8 9">Z-1701</strain>
    </source>
</reference>
<evidence type="ECO:0000313" key="9">
    <source>
        <dbReference type="Proteomes" id="UP000449710"/>
    </source>
</evidence>
<protein>
    <recommendedName>
        <fullName evidence="3 6">Cyclic pyranopterin monophosphate synthase</fullName>
        <ecNumber evidence="3 6">4.6.1.17</ecNumber>
    </recommendedName>
    <alternativeName>
        <fullName evidence="6">Molybdenum cofactor biosynthesis protein C</fullName>
    </alternativeName>
</protein>
<dbReference type="NCBIfam" id="NF006870">
    <property type="entry name" value="PRK09364.1"/>
    <property type="match status" value="1"/>
</dbReference>
<comment type="similarity">
    <text evidence="6">Belongs to the MoaC family.</text>
</comment>
<evidence type="ECO:0000256" key="2">
    <source>
        <dbReference type="ARBA" id="ARBA00005046"/>
    </source>
</evidence>
<dbReference type="InterPro" id="IPR050105">
    <property type="entry name" value="MoCo_biosynth_MoaA/MoaC"/>
</dbReference>
<feature type="binding site" evidence="6">
    <location>
        <begin position="113"/>
        <end position="114"/>
    </location>
    <ligand>
        <name>substrate</name>
    </ligand>
</feature>
<comment type="catalytic activity">
    <reaction evidence="1 6">
        <text>(8S)-3',8-cyclo-7,8-dihydroguanosine 5'-triphosphate = cyclic pyranopterin phosphate + diphosphate</text>
        <dbReference type="Rhea" id="RHEA:49580"/>
        <dbReference type="ChEBI" id="CHEBI:33019"/>
        <dbReference type="ChEBI" id="CHEBI:59648"/>
        <dbReference type="ChEBI" id="CHEBI:131766"/>
        <dbReference type="EC" id="4.6.1.17"/>
    </reaction>
</comment>
<dbReference type="AlphaFoldDB" id="A0AA43XMG5"/>
<proteinExistence type="inferred from homology"/>
<feature type="active site" evidence="6">
    <location>
        <position position="128"/>
    </location>
</feature>
<keyword evidence="5 6" id="KW-0456">Lyase</keyword>
<dbReference type="SUPFAM" id="SSF55040">
    <property type="entry name" value="Molybdenum cofactor biosynthesis protein C, MoaC"/>
    <property type="match status" value="1"/>
</dbReference>
<evidence type="ECO:0000256" key="5">
    <source>
        <dbReference type="ARBA" id="ARBA00023239"/>
    </source>
</evidence>